<feature type="domain" description="Pyrroline-5-carboxylate reductase catalytic N-terminal" evidence="11">
    <location>
        <begin position="3"/>
        <end position="98"/>
    </location>
</feature>
<comment type="subcellular location">
    <subcellularLocation>
        <location evidence="6">Cytoplasm</location>
    </subcellularLocation>
</comment>
<dbReference type="UniPathway" id="UPA00098">
    <property type="reaction ID" value="UER00361"/>
</dbReference>
<feature type="binding site" evidence="8">
    <location>
        <begin position="7"/>
        <end position="12"/>
    </location>
    <ligand>
        <name>NADP(+)</name>
        <dbReference type="ChEBI" id="CHEBI:58349"/>
    </ligand>
</feature>
<keyword evidence="3 6" id="KW-0521">NADP</keyword>
<dbReference type="GO" id="GO:0055129">
    <property type="term" value="P:L-proline biosynthetic process"/>
    <property type="evidence" value="ECO:0007669"/>
    <property type="project" value="UniProtKB-UniRule"/>
</dbReference>
<dbReference type="GO" id="GO:0004735">
    <property type="term" value="F:pyrroline-5-carboxylate reductase activity"/>
    <property type="evidence" value="ECO:0007669"/>
    <property type="project" value="UniProtKB-UniRule"/>
</dbReference>
<dbReference type="Pfam" id="PF03807">
    <property type="entry name" value="F420_oxidored"/>
    <property type="match status" value="1"/>
</dbReference>
<evidence type="ECO:0000256" key="10">
    <source>
        <dbReference type="SAM" id="MobiDB-lite"/>
    </source>
</evidence>
<reference evidence="13" key="1">
    <citation type="submission" date="2019-11" db="EMBL/GenBank/DDBJ databases">
        <title>Draft Genome Sequence of Plant Growth-Promoting Rhizosphere-Associated Bacteria.</title>
        <authorList>
            <person name="Vasilyev I.Y."/>
            <person name="Radchenko V."/>
            <person name="Ilnitskaya E.V."/>
        </authorList>
    </citation>
    <scope>NUCLEOTIDE SEQUENCE</scope>
    <source>
        <strain evidence="13">VRA_517_n</strain>
    </source>
</reference>
<comment type="catalytic activity">
    <reaction evidence="6 9">
        <text>L-proline + NADP(+) = (S)-1-pyrroline-5-carboxylate + NADPH + 2 H(+)</text>
        <dbReference type="Rhea" id="RHEA:14109"/>
        <dbReference type="ChEBI" id="CHEBI:15378"/>
        <dbReference type="ChEBI" id="CHEBI:17388"/>
        <dbReference type="ChEBI" id="CHEBI:57783"/>
        <dbReference type="ChEBI" id="CHEBI:58349"/>
        <dbReference type="ChEBI" id="CHEBI:60039"/>
        <dbReference type="EC" id="1.5.1.2"/>
    </reaction>
</comment>
<keyword evidence="6" id="KW-0963">Cytoplasm</keyword>
<comment type="similarity">
    <text evidence="1 6 9">Belongs to the pyrroline-5-carboxylate reductase family.</text>
</comment>
<dbReference type="InterPro" id="IPR053790">
    <property type="entry name" value="P5CR-like_CS"/>
</dbReference>
<comment type="caution">
    <text evidence="13">The sequence shown here is derived from an EMBL/GenBank/DDBJ whole genome shotgun (WGS) entry which is preliminary data.</text>
</comment>
<dbReference type="SUPFAM" id="SSF51735">
    <property type="entry name" value="NAD(P)-binding Rossmann-fold domains"/>
    <property type="match status" value="1"/>
</dbReference>
<evidence type="ECO:0000256" key="5">
    <source>
        <dbReference type="ARBA" id="ARBA00058118"/>
    </source>
</evidence>
<keyword evidence="2 6" id="KW-0641">Proline biosynthesis</keyword>
<dbReference type="PANTHER" id="PTHR11645:SF49">
    <property type="entry name" value="PYRROLINE-5-CARBOXYLATE REDUCTASE 1"/>
    <property type="match status" value="1"/>
</dbReference>
<keyword evidence="4 6" id="KW-0560">Oxidoreductase</keyword>
<dbReference type="PANTHER" id="PTHR11645">
    <property type="entry name" value="PYRROLINE-5-CARBOXYLATE REDUCTASE"/>
    <property type="match status" value="1"/>
</dbReference>
<dbReference type="EMBL" id="WKKV01000004">
    <property type="protein sequence ID" value="MSE02254.1"/>
    <property type="molecule type" value="Genomic_DNA"/>
</dbReference>
<gene>
    <name evidence="6 13" type="primary">proC</name>
    <name evidence="13" type="ORF">GKC39_09270</name>
</gene>
<dbReference type="Pfam" id="PF14748">
    <property type="entry name" value="P5CR_dimer"/>
    <property type="match status" value="1"/>
</dbReference>
<dbReference type="FunFam" id="1.10.3730.10:FF:000001">
    <property type="entry name" value="Pyrroline-5-carboxylate reductase"/>
    <property type="match status" value="1"/>
</dbReference>
<dbReference type="PROSITE" id="PS00521">
    <property type="entry name" value="P5CR"/>
    <property type="match status" value="1"/>
</dbReference>
<evidence type="ECO:0000259" key="11">
    <source>
        <dbReference type="Pfam" id="PF03807"/>
    </source>
</evidence>
<feature type="domain" description="Pyrroline-5-carboxylate reductase dimerisation" evidence="12">
    <location>
        <begin position="161"/>
        <end position="264"/>
    </location>
</feature>
<feature type="region of interest" description="Disordered" evidence="10">
    <location>
        <begin position="215"/>
        <end position="236"/>
    </location>
</feature>
<name>A0A6A8LEW0_BACVE</name>
<dbReference type="EC" id="1.5.1.2" evidence="6 7"/>
<keyword evidence="6 9" id="KW-0028">Amino-acid biosynthesis</keyword>
<dbReference type="GO" id="GO:0005737">
    <property type="term" value="C:cytoplasm"/>
    <property type="evidence" value="ECO:0007669"/>
    <property type="project" value="UniProtKB-SubCell"/>
</dbReference>
<proteinExistence type="inferred from homology"/>
<feature type="compositionally biased region" description="Basic and acidic residues" evidence="10">
    <location>
        <begin position="219"/>
        <end position="228"/>
    </location>
</feature>
<evidence type="ECO:0000256" key="6">
    <source>
        <dbReference type="HAMAP-Rule" id="MF_01925"/>
    </source>
</evidence>
<evidence type="ECO:0000259" key="12">
    <source>
        <dbReference type="Pfam" id="PF14748"/>
    </source>
</evidence>
<evidence type="ECO:0000256" key="8">
    <source>
        <dbReference type="PIRSR" id="PIRSR000193-1"/>
    </source>
</evidence>
<dbReference type="PIRSF" id="PIRSF000193">
    <property type="entry name" value="Pyrrol-5-carb_rd"/>
    <property type="match status" value="1"/>
</dbReference>
<evidence type="ECO:0000256" key="7">
    <source>
        <dbReference type="NCBIfam" id="TIGR00112"/>
    </source>
</evidence>
<dbReference type="Gene3D" id="1.10.3730.10">
    <property type="entry name" value="ProC C-terminal domain-like"/>
    <property type="match status" value="1"/>
</dbReference>
<accession>A0A6A8LEW0</accession>
<dbReference type="NCBIfam" id="TIGR00112">
    <property type="entry name" value="proC"/>
    <property type="match status" value="1"/>
</dbReference>
<comment type="pathway">
    <text evidence="6 9">Amino-acid biosynthesis; L-proline biosynthesis; L-proline from L-glutamate 5-semialdehyde: step 1/1.</text>
</comment>
<evidence type="ECO:0000313" key="13">
    <source>
        <dbReference type="EMBL" id="MSE02254.1"/>
    </source>
</evidence>
<evidence type="ECO:0000256" key="2">
    <source>
        <dbReference type="ARBA" id="ARBA00022650"/>
    </source>
</evidence>
<dbReference type="Gene3D" id="3.40.50.720">
    <property type="entry name" value="NAD(P)-binding Rossmann-like Domain"/>
    <property type="match status" value="1"/>
</dbReference>
<dbReference type="HAMAP" id="MF_01925">
    <property type="entry name" value="P5C_reductase"/>
    <property type="match status" value="1"/>
</dbReference>
<dbReference type="InterPro" id="IPR000304">
    <property type="entry name" value="Pyrroline-COOH_reductase"/>
</dbReference>
<protein>
    <recommendedName>
        <fullName evidence="6 7">Pyrroline-5-carboxylate reductase</fullName>
        <shortName evidence="6">P5C reductase</shortName>
        <shortName evidence="6">P5CR</shortName>
        <ecNumber evidence="6 7">1.5.1.2</ecNumber>
    </recommendedName>
    <alternativeName>
        <fullName evidence="6">PCA reductase</fullName>
    </alternativeName>
</protein>
<dbReference type="AlphaFoldDB" id="A0A6A8LEW0"/>
<dbReference type="InterPro" id="IPR029036">
    <property type="entry name" value="P5CR_dimer"/>
</dbReference>
<evidence type="ECO:0000256" key="1">
    <source>
        <dbReference type="ARBA" id="ARBA00005525"/>
    </source>
</evidence>
<dbReference type="InterPro" id="IPR036291">
    <property type="entry name" value="NAD(P)-bd_dom_sf"/>
</dbReference>
<dbReference type="SUPFAM" id="SSF48179">
    <property type="entry name" value="6-phosphogluconate dehydrogenase C-terminal domain-like"/>
    <property type="match status" value="1"/>
</dbReference>
<evidence type="ECO:0000256" key="4">
    <source>
        <dbReference type="ARBA" id="ARBA00023002"/>
    </source>
</evidence>
<evidence type="ECO:0000256" key="9">
    <source>
        <dbReference type="RuleBase" id="RU003903"/>
    </source>
</evidence>
<feature type="binding site" evidence="8">
    <location>
        <begin position="70"/>
        <end position="73"/>
    </location>
    <ligand>
        <name>NADP(+)</name>
        <dbReference type="ChEBI" id="CHEBI:58349"/>
    </ligand>
</feature>
<sequence>MKKIGFIGAGSMAEAMVNGLLQSGMTAPGHIYMTNRSNDSRLEELQKTYGVKPCRDKEEFFSNTDIIVLAFKPKDAAESIENIREYVKDQLVISVIAGLTIHTIQQYFGRKLTIIRAMPNTSAAIQQSATGFSASSEASEAEIRTAKELLETIGEATLFEEKHLDAVTAIAGSGPAYVYRYVEAMEKAAVQAGLPEETAKELILQTMAGATEMLRTSSKRPERLRKEITSPGGTTEAGLRALDERRFEEAIMHCIAKTAARSAEIKEQFAGSVLQKTDQS</sequence>
<dbReference type="InterPro" id="IPR028939">
    <property type="entry name" value="P5C_Rdtase_cat_N"/>
</dbReference>
<dbReference type="InterPro" id="IPR008927">
    <property type="entry name" value="6-PGluconate_DH-like_C_sf"/>
</dbReference>
<comment type="function">
    <text evidence="5 6">Catalyzes the reduction of 1-pyrroline-5-carboxylate (PCA) to L-proline.</text>
</comment>
<organism evidence="13">
    <name type="scientific">Bacillus velezensis</name>
    <dbReference type="NCBI Taxonomy" id="492670"/>
    <lineage>
        <taxon>Bacteria</taxon>
        <taxon>Bacillati</taxon>
        <taxon>Bacillota</taxon>
        <taxon>Bacilli</taxon>
        <taxon>Bacillales</taxon>
        <taxon>Bacillaceae</taxon>
        <taxon>Bacillus</taxon>
        <taxon>Bacillus amyloliquefaciens group</taxon>
    </lineage>
</organism>
<dbReference type="RefSeq" id="WP_043867261.1">
    <property type="nucleotide sequence ID" value="NZ_CP010556.1"/>
</dbReference>
<comment type="catalytic activity">
    <reaction evidence="6">
        <text>L-proline + NAD(+) = (S)-1-pyrroline-5-carboxylate + NADH + 2 H(+)</text>
        <dbReference type="Rhea" id="RHEA:14105"/>
        <dbReference type="ChEBI" id="CHEBI:15378"/>
        <dbReference type="ChEBI" id="CHEBI:17388"/>
        <dbReference type="ChEBI" id="CHEBI:57540"/>
        <dbReference type="ChEBI" id="CHEBI:57945"/>
        <dbReference type="ChEBI" id="CHEBI:60039"/>
        <dbReference type="EC" id="1.5.1.2"/>
    </reaction>
</comment>
<evidence type="ECO:0000256" key="3">
    <source>
        <dbReference type="ARBA" id="ARBA00022857"/>
    </source>
</evidence>